<dbReference type="NCBIfam" id="TIGR01764">
    <property type="entry name" value="excise"/>
    <property type="match status" value="1"/>
</dbReference>
<evidence type="ECO:0000313" key="3">
    <source>
        <dbReference type="Proteomes" id="UP000466831"/>
    </source>
</evidence>
<evidence type="ECO:0000256" key="1">
    <source>
        <dbReference type="SAM" id="MobiDB-lite"/>
    </source>
</evidence>
<accession>A0ABM7JAS7</accession>
<name>A0ABM7JAS7_9MYCO</name>
<keyword evidence="3" id="KW-1185">Reference proteome</keyword>
<evidence type="ECO:0000313" key="2">
    <source>
        <dbReference type="EMBL" id="BBY11003.1"/>
    </source>
</evidence>
<evidence type="ECO:0008006" key="4">
    <source>
        <dbReference type="Google" id="ProtNLM"/>
    </source>
</evidence>
<dbReference type="InterPro" id="IPR010093">
    <property type="entry name" value="SinI_DNA-bd"/>
</dbReference>
<dbReference type="EMBL" id="AP022584">
    <property type="protein sequence ID" value="BBY11003.1"/>
    <property type="molecule type" value="Genomic_DNA"/>
</dbReference>
<gene>
    <name evidence="2" type="ORF">MMARJ_17430</name>
</gene>
<feature type="region of interest" description="Disordered" evidence="1">
    <location>
        <begin position="1"/>
        <end position="25"/>
    </location>
</feature>
<reference evidence="2 3" key="1">
    <citation type="journal article" date="2019" name="Emerg. Microbes Infect.">
        <title>Comprehensive subspecies identification of 175 nontuberculous mycobacteria species based on 7547 genomic profiles.</title>
        <authorList>
            <person name="Matsumoto Y."/>
            <person name="Kinjo T."/>
            <person name="Motooka D."/>
            <person name="Nabeya D."/>
            <person name="Jung N."/>
            <person name="Uechi K."/>
            <person name="Horii T."/>
            <person name="Iida T."/>
            <person name="Fujita J."/>
            <person name="Nakamura S."/>
        </authorList>
    </citation>
    <scope>NUCLEOTIDE SEQUENCE [LARGE SCALE GENOMIC DNA]</scope>
    <source>
        <strain evidence="2 3">JCM 17324</strain>
    </source>
</reference>
<organism evidence="2 3">
    <name type="scientific">Mycobacterium marseillense</name>
    <dbReference type="NCBI Taxonomy" id="701042"/>
    <lineage>
        <taxon>Bacteria</taxon>
        <taxon>Bacillati</taxon>
        <taxon>Actinomycetota</taxon>
        <taxon>Actinomycetes</taxon>
        <taxon>Mycobacteriales</taxon>
        <taxon>Mycobacteriaceae</taxon>
        <taxon>Mycobacterium</taxon>
        <taxon>Mycobacterium avium complex (MAC)</taxon>
    </lineage>
</organism>
<protein>
    <recommendedName>
        <fullName evidence="4">DNA-binding protein</fullName>
    </recommendedName>
</protein>
<proteinExistence type="predicted"/>
<dbReference type="Proteomes" id="UP000466831">
    <property type="component" value="Chromosome"/>
</dbReference>
<sequence>MAALPARTKTPTPQGPNRAERRGRRYATLEQAGEYIGVTSRTIRQMIADGRITGYRNGPRIVRVDLNELDAAMQPFGGAAS</sequence>
<dbReference type="RefSeq" id="WP_083019253.1">
    <property type="nucleotide sequence ID" value="NZ_AP022584.1"/>
</dbReference>